<sequence length="400" mass="40440">MTSTDVADTARPTRDRRARLGVSTIFFLNGLLAAMWVAHIPVISGRAGIDHGTLGWLLVVTGLSAFVAMQVFGRLADRFGSRGPTTVAALGLVGAVFGPAAATNLTGLTIGVVAFGFANGALDVSMNTQAVVVERAYRRPLLSSIHAYFSLGGLLGSLVVAVGLWVGAPILVTVTVVAAIGLLVTLAMYALMLPGFGPPADVDAHDDAPEPSRRSLLAKAALMAAVAFALMLAEGTAYDWSALHMVERHGSSDAVGAVAFGAFSLTMLITRFAADTLVARFGPVAVVRGGAAIATVGMVVVISAPVASVGILGWAIFGVGVAAGVPQLFSAAGNLSHASSGRVISAVVGCGYLGLLAGPAVIGFISRHTTLGVALWLAAAATAFGCAGAGVVRNRARLEG</sequence>
<feature type="transmembrane region" description="Helical" evidence="5">
    <location>
        <begin position="343"/>
        <end position="365"/>
    </location>
</feature>
<dbReference type="GO" id="GO:0022857">
    <property type="term" value="F:transmembrane transporter activity"/>
    <property type="evidence" value="ECO:0007669"/>
    <property type="project" value="InterPro"/>
</dbReference>
<reference evidence="7 8" key="1">
    <citation type="submission" date="2017-01" db="EMBL/GenBank/DDBJ databases">
        <authorList>
            <person name="Mah S.A."/>
            <person name="Swanson W.J."/>
            <person name="Moy G.W."/>
            <person name="Vacquier V.D."/>
        </authorList>
    </citation>
    <scope>NUCLEOTIDE SEQUENCE [LARGE SCALE GENOMIC DNA]</scope>
    <source>
        <strain evidence="7 8">CPCC 203464</strain>
    </source>
</reference>
<evidence type="ECO:0000313" key="8">
    <source>
        <dbReference type="Proteomes" id="UP000186218"/>
    </source>
</evidence>
<dbReference type="InterPro" id="IPR011701">
    <property type="entry name" value="MFS"/>
</dbReference>
<feature type="transmembrane region" description="Helical" evidence="5">
    <location>
        <begin position="174"/>
        <end position="196"/>
    </location>
</feature>
<keyword evidence="2 5" id="KW-0812">Transmembrane</keyword>
<comment type="subcellular location">
    <subcellularLocation>
        <location evidence="1">Cell membrane</location>
        <topology evidence="1">Multi-pass membrane protein</topology>
    </subcellularLocation>
</comment>
<evidence type="ECO:0000256" key="3">
    <source>
        <dbReference type="ARBA" id="ARBA00022989"/>
    </source>
</evidence>
<organism evidence="7 8">
    <name type="scientific">Williamsia sterculiae</name>
    <dbReference type="NCBI Taxonomy" id="1344003"/>
    <lineage>
        <taxon>Bacteria</taxon>
        <taxon>Bacillati</taxon>
        <taxon>Actinomycetota</taxon>
        <taxon>Actinomycetes</taxon>
        <taxon>Mycobacteriales</taxon>
        <taxon>Nocardiaceae</taxon>
        <taxon>Williamsia</taxon>
    </lineage>
</organism>
<evidence type="ECO:0000256" key="1">
    <source>
        <dbReference type="ARBA" id="ARBA00004651"/>
    </source>
</evidence>
<evidence type="ECO:0000256" key="5">
    <source>
        <dbReference type="SAM" id="Phobius"/>
    </source>
</evidence>
<dbReference type="Proteomes" id="UP000186218">
    <property type="component" value="Unassembled WGS sequence"/>
</dbReference>
<dbReference type="InterPro" id="IPR036259">
    <property type="entry name" value="MFS_trans_sf"/>
</dbReference>
<dbReference type="PANTHER" id="PTHR23514:SF13">
    <property type="entry name" value="INNER MEMBRANE PROTEIN YBJJ"/>
    <property type="match status" value="1"/>
</dbReference>
<dbReference type="AlphaFoldDB" id="A0A1N7HG16"/>
<keyword evidence="8" id="KW-1185">Reference proteome</keyword>
<dbReference type="EMBL" id="FTNT01000017">
    <property type="protein sequence ID" value="SIS23681.1"/>
    <property type="molecule type" value="Genomic_DNA"/>
</dbReference>
<feature type="transmembrane region" description="Helical" evidence="5">
    <location>
        <begin position="54"/>
        <end position="73"/>
    </location>
</feature>
<dbReference type="InterPro" id="IPR020846">
    <property type="entry name" value="MFS_dom"/>
</dbReference>
<feature type="transmembrane region" description="Helical" evidence="5">
    <location>
        <begin position="286"/>
        <end position="305"/>
    </location>
</feature>
<feature type="transmembrane region" description="Helical" evidence="5">
    <location>
        <begin position="85"/>
        <end position="102"/>
    </location>
</feature>
<dbReference type="CDD" id="cd17393">
    <property type="entry name" value="MFS_MosC_like"/>
    <property type="match status" value="1"/>
</dbReference>
<dbReference type="PROSITE" id="PS50850">
    <property type="entry name" value="MFS"/>
    <property type="match status" value="1"/>
</dbReference>
<protein>
    <submittedName>
        <fullName evidence="7">Predicted arabinose efflux permease, MFS family</fullName>
    </submittedName>
</protein>
<feature type="transmembrane region" description="Helical" evidence="5">
    <location>
        <begin position="311"/>
        <end position="331"/>
    </location>
</feature>
<dbReference type="InterPro" id="IPR051788">
    <property type="entry name" value="MFS_Transporter"/>
</dbReference>
<feature type="transmembrane region" description="Helical" evidence="5">
    <location>
        <begin position="371"/>
        <end position="392"/>
    </location>
</feature>
<feature type="transmembrane region" description="Helical" evidence="5">
    <location>
        <begin position="147"/>
        <end position="168"/>
    </location>
</feature>
<keyword evidence="4 5" id="KW-0472">Membrane</keyword>
<dbReference type="Pfam" id="PF07690">
    <property type="entry name" value="MFS_1"/>
    <property type="match status" value="1"/>
</dbReference>
<evidence type="ECO:0000259" key="6">
    <source>
        <dbReference type="PROSITE" id="PS50850"/>
    </source>
</evidence>
<dbReference type="PANTHER" id="PTHR23514">
    <property type="entry name" value="BYPASS OF STOP CODON PROTEIN 6"/>
    <property type="match status" value="1"/>
</dbReference>
<feature type="domain" description="Major facilitator superfamily (MFS) profile" evidence="6">
    <location>
        <begin position="18"/>
        <end position="397"/>
    </location>
</feature>
<keyword evidence="3 5" id="KW-1133">Transmembrane helix</keyword>
<dbReference type="SUPFAM" id="SSF103473">
    <property type="entry name" value="MFS general substrate transporter"/>
    <property type="match status" value="1"/>
</dbReference>
<dbReference type="RefSeq" id="WP_076482923.1">
    <property type="nucleotide sequence ID" value="NZ_FTNT01000017.1"/>
</dbReference>
<gene>
    <name evidence="7" type="ORF">SAMN05445060_4147</name>
</gene>
<dbReference type="Gene3D" id="1.20.1250.20">
    <property type="entry name" value="MFS general substrate transporter like domains"/>
    <property type="match status" value="1"/>
</dbReference>
<feature type="transmembrane region" description="Helical" evidence="5">
    <location>
        <begin position="254"/>
        <end position="274"/>
    </location>
</feature>
<dbReference type="GO" id="GO:0005886">
    <property type="term" value="C:plasma membrane"/>
    <property type="evidence" value="ECO:0007669"/>
    <property type="project" value="UniProtKB-SubCell"/>
</dbReference>
<evidence type="ECO:0000313" key="7">
    <source>
        <dbReference type="EMBL" id="SIS23681.1"/>
    </source>
</evidence>
<dbReference type="STRING" id="1344003.SAMN05445060_4147"/>
<evidence type="ECO:0000256" key="2">
    <source>
        <dbReference type="ARBA" id="ARBA00022692"/>
    </source>
</evidence>
<evidence type="ECO:0000256" key="4">
    <source>
        <dbReference type="ARBA" id="ARBA00023136"/>
    </source>
</evidence>
<accession>A0A1N7HG16</accession>
<feature type="transmembrane region" description="Helical" evidence="5">
    <location>
        <begin position="216"/>
        <end position="234"/>
    </location>
</feature>
<name>A0A1N7HG16_9NOCA</name>
<proteinExistence type="predicted"/>
<feature type="transmembrane region" description="Helical" evidence="5">
    <location>
        <begin position="20"/>
        <end position="42"/>
    </location>
</feature>
<dbReference type="OrthoDB" id="151222at2"/>